<dbReference type="AlphaFoldDB" id="A0A9P6HGQ6"/>
<name>A0A9P6HGQ6_9AGAM</name>
<comment type="similarity">
    <text evidence="1 2">Belongs to the nucleosome assembly protein (NAP) family.</text>
</comment>
<evidence type="ECO:0000256" key="1">
    <source>
        <dbReference type="ARBA" id="ARBA00009947"/>
    </source>
</evidence>
<dbReference type="OrthoDB" id="19419at2759"/>
<feature type="region of interest" description="Disordered" evidence="3">
    <location>
        <begin position="231"/>
        <end position="267"/>
    </location>
</feature>
<accession>A0A9P6HGQ6</accession>
<dbReference type="InterPro" id="IPR037231">
    <property type="entry name" value="NAP-like_sf"/>
</dbReference>
<protein>
    <recommendedName>
        <fullName evidence="6">Nucleosome assembly protein</fullName>
    </recommendedName>
</protein>
<dbReference type="InterPro" id="IPR002164">
    <property type="entry name" value="NAP_family"/>
</dbReference>
<dbReference type="GO" id="GO:0005634">
    <property type="term" value="C:nucleus"/>
    <property type="evidence" value="ECO:0007669"/>
    <property type="project" value="InterPro"/>
</dbReference>
<proteinExistence type="inferred from homology"/>
<dbReference type="GO" id="GO:0006334">
    <property type="term" value="P:nucleosome assembly"/>
    <property type="evidence" value="ECO:0007669"/>
    <property type="project" value="InterPro"/>
</dbReference>
<evidence type="ECO:0000313" key="5">
    <source>
        <dbReference type="Proteomes" id="UP000736335"/>
    </source>
</evidence>
<dbReference type="Proteomes" id="UP000736335">
    <property type="component" value="Unassembled WGS sequence"/>
</dbReference>
<dbReference type="PANTHER" id="PTHR11875">
    <property type="entry name" value="TESTIS-SPECIFIC Y-ENCODED PROTEIN"/>
    <property type="match status" value="1"/>
</dbReference>
<dbReference type="Pfam" id="PF00956">
    <property type="entry name" value="NAP"/>
    <property type="match status" value="1"/>
</dbReference>
<dbReference type="Gene3D" id="3.30.1120.90">
    <property type="entry name" value="Nucleosome assembly protein"/>
    <property type="match status" value="1"/>
</dbReference>
<gene>
    <name evidence="4" type="ORF">BJ322DRAFT_679973</name>
</gene>
<sequence length="267" mass="31024">MGKKRASPGADTEKSPLGDPELSDAHNEKLEKICEEASRVDIFLEFLTQEKHAPFLRKRREILKTIPKFWPVALMNHPNVSIHAVHHQDQVALGYLEDVWLERDPKEKRCFTLEFYFRENPFFSDPVLKKEYRYIPPADVDGEKEDEWGVTDAQAAFGWDVNVEPQAIKIHWKDAAHNLTKAHPRVLDDEDELSEPGSFFNLFEVEKDHMDLGIAIANEIFPEAMEWFKGTAAQAFSEDEDEDDDEEDDEDEEEIDLEKPRTKKQRT</sequence>
<evidence type="ECO:0000256" key="2">
    <source>
        <dbReference type="RuleBase" id="RU003876"/>
    </source>
</evidence>
<feature type="region of interest" description="Disordered" evidence="3">
    <location>
        <begin position="1"/>
        <end position="25"/>
    </location>
</feature>
<dbReference type="EMBL" id="WIUZ02000005">
    <property type="protein sequence ID" value="KAF9786862.1"/>
    <property type="molecule type" value="Genomic_DNA"/>
</dbReference>
<keyword evidence="5" id="KW-1185">Reference proteome</keyword>
<evidence type="ECO:0000256" key="3">
    <source>
        <dbReference type="SAM" id="MobiDB-lite"/>
    </source>
</evidence>
<comment type="caution">
    <text evidence="4">The sequence shown here is derived from an EMBL/GenBank/DDBJ whole genome shotgun (WGS) entry which is preliminary data.</text>
</comment>
<dbReference type="SUPFAM" id="SSF143113">
    <property type="entry name" value="NAP-like"/>
    <property type="match status" value="1"/>
</dbReference>
<reference evidence="4" key="2">
    <citation type="submission" date="2020-11" db="EMBL/GenBank/DDBJ databases">
        <authorList>
            <consortium name="DOE Joint Genome Institute"/>
            <person name="Kuo A."/>
            <person name="Miyauchi S."/>
            <person name="Kiss E."/>
            <person name="Drula E."/>
            <person name="Kohler A."/>
            <person name="Sanchez-Garcia M."/>
            <person name="Andreopoulos B."/>
            <person name="Barry K.W."/>
            <person name="Bonito G."/>
            <person name="Buee M."/>
            <person name="Carver A."/>
            <person name="Chen C."/>
            <person name="Cichocki N."/>
            <person name="Clum A."/>
            <person name="Culley D."/>
            <person name="Crous P.W."/>
            <person name="Fauchery L."/>
            <person name="Girlanda M."/>
            <person name="Hayes R."/>
            <person name="Keri Z."/>
            <person name="Labutti K."/>
            <person name="Lipzen A."/>
            <person name="Lombard V."/>
            <person name="Magnuson J."/>
            <person name="Maillard F."/>
            <person name="Morin E."/>
            <person name="Murat C."/>
            <person name="Nolan M."/>
            <person name="Ohm R."/>
            <person name="Pangilinan J."/>
            <person name="Pereira M."/>
            <person name="Perotto S."/>
            <person name="Peter M."/>
            <person name="Riley R."/>
            <person name="Sitrit Y."/>
            <person name="Stielow B."/>
            <person name="Szollosi G."/>
            <person name="Zifcakova L."/>
            <person name="Stursova M."/>
            <person name="Spatafora J.W."/>
            <person name="Tedersoo L."/>
            <person name="Vaario L.-M."/>
            <person name="Yamada A."/>
            <person name="Yan M."/>
            <person name="Wang P."/>
            <person name="Xu J."/>
            <person name="Bruns T."/>
            <person name="Baldrian P."/>
            <person name="Vilgalys R."/>
            <person name="Henrissat B."/>
            <person name="Grigoriev I.V."/>
            <person name="Hibbett D."/>
            <person name="Nagy L.G."/>
            <person name="Martin F.M."/>
        </authorList>
    </citation>
    <scope>NUCLEOTIDE SEQUENCE</scope>
    <source>
        <strain evidence="4">UH-Tt-Lm1</strain>
    </source>
</reference>
<reference evidence="4" key="1">
    <citation type="journal article" date="2020" name="Nat. Commun.">
        <title>Large-scale genome sequencing of mycorrhizal fungi provides insights into the early evolution of symbiotic traits.</title>
        <authorList>
            <person name="Miyauchi S."/>
            <person name="Kiss E."/>
            <person name="Kuo A."/>
            <person name="Drula E."/>
            <person name="Kohler A."/>
            <person name="Sanchez-Garcia M."/>
            <person name="Morin E."/>
            <person name="Andreopoulos B."/>
            <person name="Barry K.W."/>
            <person name="Bonito G."/>
            <person name="Buee M."/>
            <person name="Carver A."/>
            <person name="Chen C."/>
            <person name="Cichocki N."/>
            <person name="Clum A."/>
            <person name="Culley D."/>
            <person name="Crous P.W."/>
            <person name="Fauchery L."/>
            <person name="Girlanda M."/>
            <person name="Hayes R.D."/>
            <person name="Keri Z."/>
            <person name="LaButti K."/>
            <person name="Lipzen A."/>
            <person name="Lombard V."/>
            <person name="Magnuson J."/>
            <person name="Maillard F."/>
            <person name="Murat C."/>
            <person name="Nolan M."/>
            <person name="Ohm R.A."/>
            <person name="Pangilinan J."/>
            <person name="Pereira M.F."/>
            <person name="Perotto S."/>
            <person name="Peter M."/>
            <person name="Pfister S."/>
            <person name="Riley R."/>
            <person name="Sitrit Y."/>
            <person name="Stielow J.B."/>
            <person name="Szollosi G."/>
            <person name="Zifcakova L."/>
            <person name="Stursova M."/>
            <person name="Spatafora J.W."/>
            <person name="Tedersoo L."/>
            <person name="Vaario L.M."/>
            <person name="Yamada A."/>
            <person name="Yan M."/>
            <person name="Wang P."/>
            <person name="Xu J."/>
            <person name="Bruns T."/>
            <person name="Baldrian P."/>
            <person name="Vilgalys R."/>
            <person name="Dunand C."/>
            <person name="Henrissat B."/>
            <person name="Grigoriev I.V."/>
            <person name="Hibbett D."/>
            <person name="Nagy L.G."/>
            <person name="Martin F.M."/>
        </authorList>
    </citation>
    <scope>NUCLEOTIDE SEQUENCE</scope>
    <source>
        <strain evidence="4">UH-Tt-Lm1</strain>
    </source>
</reference>
<evidence type="ECO:0000313" key="4">
    <source>
        <dbReference type="EMBL" id="KAF9786862.1"/>
    </source>
</evidence>
<organism evidence="4 5">
    <name type="scientific">Thelephora terrestris</name>
    <dbReference type="NCBI Taxonomy" id="56493"/>
    <lineage>
        <taxon>Eukaryota</taxon>
        <taxon>Fungi</taxon>
        <taxon>Dikarya</taxon>
        <taxon>Basidiomycota</taxon>
        <taxon>Agaricomycotina</taxon>
        <taxon>Agaricomycetes</taxon>
        <taxon>Thelephorales</taxon>
        <taxon>Thelephoraceae</taxon>
        <taxon>Thelephora</taxon>
    </lineage>
</organism>
<feature type="compositionally biased region" description="Acidic residues" evidence="3">
    <location>
        <begin position="237"/>
        <end position="256"/>
    </location>
</feature>
<evidence type="ECO:0008006" key="6">
    <source>
        <dbReference type="Google" id="ProtNLM"/>
    </source>
</evidence>